<dbReference type="PANTHER" id="PTHR38846:SF1">
    <property type="entry name" value="C3H1-TYPE DOMAIN-CONTAINING PROTEIN"/>
    <property type="match status" value="1"/>
</dbReference>
<evidence type="ECO:0000313" key="2">
    <source>
        <dbReference type="EMBL" id="KAF5318536.1"/>
    </source>
</evidence>
<gene>
    <name evidence="2" type="ORF">D9619_011053</name>
</gene>
<name>A0A8H5EZX5_9AGAR</name>
<keyword evidence="3" id="KW-1185">Reference proteome</keyword>
<dbReference type="PANTHER" id="PTHR38846">
    <property type="entry name" value="C3H1-TYPE DOMAIN-CONTAINING PROTEIN"/>
    <property type="match status" value="1"/>
</dbReference>
<feature type="compositionally biased region" description="Basic and acidic residues" evidence="1">
    <location>
        <begin position="159"/>
        <end position="169"/>
    </location>
</feature>
<dbReference type="OrthoDB" id="6105938at2759"/>
<organism evidence="2 3">
    <name type="scientific">Psilocybe cf. subviscida</name>
    <dbReference type="NCBI Taxonomy" id="2480587"/>
    <lineage>
        <taxon>Eukaryota</taxon>
        <taxon>Fungi</taxon>
        <taxon>Dikarya</taxon>
        <taxon>Basidiomycota</taxon>
        <taxon>Agaricomycotina</taxon>
        <taxon>Agaricomycetes</taxon>
        <taxon>Agaricomycetidae</taxon>
        <taxon>Agaricales</taxon>
        <taxon>Agaricineae</taxon>
        <taxon>Strophariaceae</taxon>
        <taxon>Psilocybe</taxon>
    </lineage>
</organism>
<sequence>MSNPLLVFFSRFPDLRYTQNDHPSLAFQRLRHLRHLWEPIYGNDEHRLKRAYRNALTQEFNKLFGTEVDDVDVWQNLCQRIGIEIPPNVTECRELISRTHVNLVDLVDAAQNNGRVRVFPTVQDLSDYTKEKGKIFPRHNIHAGDFLQYLLRHIANPSQDDRRGEEGSRGRPGRGRRGGRGRGRGRAGTTPNA</sequence>
<proteinExistence type="predicted"/>
<reference evidence="2 3" key="1">
    <citation type="journal article" date="2020" name="ISME J.">
        <title>Uncovering the hidden diversity of litter-decomposition mechanisms in mushroom-forming fungi.</title>
        <authorList>
            <person name="Floudas D."/>
            <person name="Bentzer J."/>
            <person name="Ahren D."/>
            <person name="Johansson T."/>
            <person name="Persson P."/>
            <person name="Tunlid A."/>
        </authorList>
    </citation>
    <scope>NUCLEOTIDE SEQUENCE [LARGE SCALE GENOMIC DNA]</scope>
    <source>
        <strain evidence="2 3">CBS 101986</strain>
    </source>
</reference>
<feature type="region of interest" description="Disordered" evidence="1">
    <location>
        <begin position="157"/>
        <end position="193"/>
    </location>
</feature>
<accession>A0A8H5EZX5</accession>
<feature type="compositionally biased region" description="Basic residues" evidence="1">
    <location>
        <begin position="171"/>
        <end position="185"/>
    </location>
</feature>
<protein>
    <submittedName>
        <fullName evidence="2">Uncharacterized protein</fullName>
    </submittedName>
</protein>
<evidence type="ECO:0000256" key="1">
    <source>
        <dbReference type="SAM" id="MobiDB-lite"/>
    </source>
</evidence>
<evidence type="ECO:0000313" key="3">
    <source>
        <dbReference type="Proteomes" id="UP000567179"/>
    </source>
</evidence>
<comment type="caution">
    <text evidence="2">The sequence shown here is derived from an EMBL/GenBank/DDBJ whole genome shotgun (WGS) entry which is preliminary data.</text>
</comment>
<dbReference type="AlphaFoldDB" id="A0A8H5EZX5"/>
<dbReference type="EMBL" id="JAACJJ010000030">
    <property type="protein sequence ID" value="KAF5318536.1"/>
    <property type="molecule type" value="Genomic_DNA"/>
</dbReference>
<dbReference type="Proteomes" id="UP000567179">
    <property type="component" value="Unassembled WGS sequence"/>
</dbReference>